<dbReference type="Gene3D" id="3.40.50.620">
    <property type="entry name" value="HUPs"/>
    <property type="match status" value="1"/>
</dbReference>
<dbReference type="Proteomes" id="UP000266934">
    <property type="component" value="Chromosome"/>
</dbReference>
<dbReference type="KEGG" id="blag:BLTE_17020"/>
<feature type="transmembrane region" description="Helical" evidence="1">
    <location>
        <begin position="39"/>
        <end position="61"/>
    </location>
</feature>
<evidence type="ECO:0000313" key="4">
    <source>
        <dbReference type="Proteomes" id="UP000266934"/>
    </source>
</evidence>
<evidence type="ECO:0000256" key="1">
    <source>
        <dbReference type="SAM" id="Phobius"/>
    </source>
</evidence>
<dbReference type="GO" id="GO:0043164">
    <property type="term" value="P:Gram-negative-bacterium-type cell wall biogenesis"/>
    <property type="evidence" value="ECO:0007669"/>
    <property type="project" value="TreeGrafter"/>
</dbReference>
<dbReference type="InterPro" id="IPR003848">
    <property type="entry name" value="DUF218"/>
</dbReference>
<keyword evidence="1" id="KW-1133">Transmembrane helix</keyword>
<keyword evidence="1" id="KW-0812">Transmembrane</keyword>
<dbReference type="PANTHER" id="PTHR30336:SF4">
    <property type="entry name" value="ENVELOPE BIOGENESIS FACTOR ELYC"/>
    <property type="match status" value="1"/>
</dbReference>
<name>A0A348G0D4_9HYPH</name>
<proteinExistence type="predicted"/>
<keyword evidence="4" id="KW-1185">Reference proteome</keyword>
<evidence type="ECO:0000259" key="2">
    <source>
        <dbReference type="Pfam" id="PF02698"/>
    </source>
</evidence>
<dbReference type="GO" id="GO:0005886">
    <property type="term" value="C:plasma membrane"/>
    <property type="evidence" value="ECO:0007669"/>
    <property type="project" value="TreeGrafter"/>
</dbReference>
<dbReference type="InterPro" id="IPR051599">
    <property type="entry name" value="Cell_Envelope_Assoc"/>
</dbReference>
<sequence>MDVFFYISKALGFLATPTNGLLVLLLAGILMLRWRFGRWLAGLAALLLLICGLSPAANLLMSPLEQRFPRWDAGNGAPDGIVVLGGALDGEVFGTRGELALNEGAERMTEAVALARIYPNARILFSGGEGKVLKQGHTEADAARAFFARMGLAPERIEIEDRSRNTTENAVFSKALAAPKPGERWLLVTSAWHMPRSIGCFRAAGFPVEAYPVDFRVPAGEGMLVPFFFASDGLRRFDLASREWMGLAAYYATGRSSELFPAP</sequence>
<feature type="transmembrane region" description="Helical" evidence="1">
    <location>
        <begin position="12"/>
        <end position="32"/>
    </location>
</feature>
<dbReference type="EMBL" id="AP018907">
    <property type="protein sequence ID" value="BBF93017.1"/>
    <property type="molecule type" value="Genomic_DNA"/>
</dbReference>
<reference evidence="3 4" key="1">
    <citation type="submission" date="2018-08" db="EMBL/GenBank/DDBJ databases">
        <title>Complete genome sequencing of Blastochloris tepida GI.</title>
        <authorList>
            <person name="Tsukatani Y."/>
            <person name="Mori H."/>
        </authorList>
    </citation>
    <scope>NUCLEOTIDE SEQUENCE [LARGE SCALE GENOMIC DNA]</scope>
    <source>
        <strain evidence="3 4">GI</strain>
    </source>
</reference>
<gene>
    <name evidence="3" type="ORF">BLTE_17020</name>
</gene>
<dbReference type="GO" id="GO:0000270">
    <property type="term" value="P:peptidoglycan metabolic process"/>
    <property type="evidence" value="ECO:0007669"/>
    <property type="project" value="TreeGrafter"/>
</dbReference>
<accession>A0A348G0D4</accession>
<keyword evidence="1" id="KW-0472">Membrane</keyword>
<dbReference type="InterPro" id="IPR014729">
    <property type="entry name" value="Rossmann-like_a/b/a_fold"/>
</dbReference>
<dbReference type="AlphaFoldDB" id="A0A348G0D4"/>
<evidence type="ECO:0000313" key="3">
    <source>
        <dbReference type="EMBL" id="BBF93017.1"/>
    </source>
</evidence>
<protein>
    <submittedName>
        <fullName evidence="3">Membrane protein</fullName>
    </submittedName>
</protein>
<dbReference type="Pfam" id="PF02698">
    <property type="entry name" value="DUF218"/>
    <property type="match status" value="1"/>
</dbReference>
<dbReference type="PANTHER" id="PTHR30336">
    <property type="entry name" value="INNER MEMBRANE PROTEIN, PROBABLE PERMEASE"/>
    <property type="match status" value="1"/>
</dbReference>
<feature type="domain" description="DUF218" evidence="2">
    <location>
        <begin position="79"/>
        <end position="246"/>
    </location>
</feature>
<dbReference type="CDD" id="cd06259">
    <property type="entry name" value="YdcF-like"/>
    <property type="match status" value="1"/>
</dbReference>
<organism evidence="3 4">
    <name type="scientific">Blastochloris tepida</name>
    <dbReference type="NCBI Taxonomy" id="2233851"/>
    <lineage>
        <taxon>Bacteria</taxon>
        <taxon>Pseudomonadati</taxon>
        <taxon>Pseudomonadota</taxon>
        <taxon>Alphaproteobacteria</taxon>
        <taxon>Hyphomicrobiales</taxon>
        <taxon>Blastochloridaceae</taxon>
        <taxon>Blastochloris</taxon>
    </lineage>
</organism>